<gene>
    <name evidence="2" type="ORF">AVL61_06620</name>
</gene>
<protein>
    <recommendedName>
        <fullName evidence="4">DUF998 domain-containing protein</fullName>
    </recommendedName>
</protein>
<sequence length="221" mass="24086">MFLLDALLLVGFVLNHLAGAVDPAQTWTTPFRPLTPWNRAGDGSVIELFGHLQLALAAGLLFRLAARQKGHEVLRAWAGILTILMADDFFTLHERAGQAIAPVFGSTGLSATSVQELGGAFFWFVVAMPLSAWLFRAYRRSHREAQHASRILLWCASPLGIVALGYVLLSVLAPEHLYEALGLTAVAIRVAVKVLTTSVILLFASWWSELGLRGSPDQSEQ</sequence>
<evidence type="ECO:0000313" key="2">
    <source>
        <dbReference type="EMBL" id="KUG56718.1"/>
    </source>
</evidence>
<feature type="transmembrane region" description="Helical" evidence="1">
    <location>
        <begin position="151"/>
        <end position="174"/>
    </location>
</feature>
<dbReference type="Proteomes" id="UP000053512">
    <property type="component" value="Unassembled WGS sequence"/>
</dbReference>
<organism evidence="2 3">
    <name type="scientific">Kocuria rosea subsp. polaris</name>
    <dbReference type="NCBI Taxonomy" id="136273"/>
    <lineage>
        <taxon>Bacteria</taxon>
        <taxon>Bacillati</taxon>
        <taxon>Actinomycetota</taxon>
        <taxon>Actinomycetes</taxon>
        <taxon>Micrococcales</taxon>
        <taxon>Micrococcaceae</taxon>
        <taxon>Kocuria</taxon>
    </lineage>
</organism>
<evidence type="ECO:0000313" key="3">
    <source>
        <dbReference type="Proteomes" id="UP000053512"/>
    </source>
</evidence>
<keyword evidence="1" id="KW-1133">Transmembrane helix</keyword>
<proteinExistence type="predicted"/>
<reference evidence="3" key="1">
    <citation type="submission" date="2015-12" db="EMBL/GenBank/DDBJ databases">
        <authorList>
            <person name="Nair G.R."/>
            <person name="Kaur G."/>
            <person name="Mayilraj S."/>
        </authorList>
    </citation>
    <scope>NUCLEOTIDE SEQUENCE [LARGE SCALE GENOMIC DNA]</scope>
    <source>
        <strain evidence="3">CD08_4</strain>
    </source>
</reference>
<keyword evidence="1" id="KW-0812">Transmembrane</keyword>
<accession>A0A0W8I9Z0</accession>
<evidence type="ECO:0008006" key="4">
    <source>
        <dbReference type="Google" id="ProtNLM"/>
    </source>
</evidence>
<dbReference type="AlphaFoldDB" id="A0A0W8I9Z0"/>
<name>A0A0W8I9Z0_KOCRO</name>
<keyword evidence="1" id="KW-0472">Membrane</keyword>
<comment type="caution">
    <text evidence="2">The sequence shown here is derived from an EMBL/GenBank/DDBJ whole genome shotgun (WGS) entry which is preliminary data.</text>
</comment>
<feature type="transmembrane region" description="Helical" evidence="1">
    <location>
        <begin position="180"/>
        <end position="204"/>
    </location>
</feature>
<evidence type="ECO:0000256" key="1">
    <source>
        <dbReference type="SAM" id="Phobius"/>
    </source>
</evidence>
<feature type="transmembrane region" description="Helical" evidence="1">
    <location>
        <begin position="44"/>
        <end position="62"/>
    </location>
</feature>
<feature type="transmembrane region" description="Helical" evidence="1">
    <location>
        <begin position="74"/>
        <end position="92"/>
    </location>
</feature>
<feature type="transmembrane region" description="Helical" evidence="1">
    <location>
        <begin position="120"/>
        <end position="139"/>
    </location>
</feature>
<dbReference type="EMBL" id="LQBK01000022">
    <property type="protein sequence ID" value="KUG56718.1"/>
    <property type="molecule type" value="Genomic_DNA"/>
</dbReference>